<feature type="binding site" evidence="5">
    <location>
        <position position="86"/>
    </location>
    <ligand>
        <name>S-adenosyl-L-methionine</name>
        <dbReference type="ChEBI" id="CHEBI:59789"/>
    </ligand>
</feature>
<dbReference type="NCBIfam" id="NF001244">
    <property type="entry name" value="PRK00216.1-5"/>
    <property type="match status" value="1"/>
</dbReference>
<dbReference type="Proteomes" id="UP000315750">
    <property type="component" value="Chromosome"/>
</dbReference>
<comment type="catalytic activity">
    <reaction evidence="5">
        <text>a 2-demethylmenaquinol + S-adenosyl-L-methionine = a menaquinol + S-adenosyl-L-homocysteine + H(+)</text>
        <dbReference type="Rhea" id="RHEA:42640"/>
        <dbReference type="Rhea" id="RHEA-COMP:9539"/>
        <dbReference type="Rhea" id="RHEA-COMP:9563"/>
        <dbReference type="ChEBI" id="CHEBI:15378"/>
        <dbReference type="ChEBI" id="CHEBI:18151"/>
        <dbReference type="ChEBI" id="CHEBI:55437"/>
        <dbReference type="ChEBI" id="CHEBI:57856"/>
        <dbReference type="ChEBI" id="CHEBI:59789"/>
        <dbReference type="EC" id="2.1.1.163"/>
    </reaction>
</comment>
<dbReference type="AlphaFoldDB" id="A0A518AI68"/>
<dbReference type="RefSeq" id="WP_145245396.1">
    <property type="nucleotide sequence ID" value="NZ_CP036278.1"/>
</dbReference>
<keyword evidence="1 5" id="KW-0474">Menaquinone biosynthesis</keyword>
<dbReference type="PROSITE" id="PS51608">
    <property type="entry name" value="SAM_MT_UBIE"/>
    <property type="match status" value="1"/>
</dbReference>
<keyword evidence="4 5" id="KW-0949">S-adenosyl-L-methionine</keyword>
<comment type="function">
    <text evidence="5">Methyltransferase required for the conversion of demethylmenaquinol (DMKH2) to menaquinol (MKH2).</text>
</comment>
<dbReference type="EMBL" id="CP036278">
    <property type="protein sequence ID" value="QDU54415.1"/>
    <property type="molecule type" value="Genomic_DNA"/>
</dbReference>
<dbReference type="PROSITE" id="PS01184">
    <property type="entry name" value="UBIE_2"/>
    <property type="match status" value="1"/>
</dbReference>
<dbReference type="InterPro" id="IPR004033">
    <property type="entry name" value="UbiE/COQ5_MeTrFase"/>
</dbReference>
<organism evidence="6 7">
    <name type="scientific">Aeoliella mucimassa</name>
    <dbReference type="NCBI Taxonomy" id="2527972"/>
    <lineage>
        <taxon>Bacteria</taxon>
        <taxon>Pseudomonadati</taxon>
        <taxon>Planctomycetota</taxon>
        <taxon>Planctomycetia</taxon>
        <taxon>Pirellulales</taxon>
        <taxon>Lacipirellulaceae</taxon>
        <taxon>Aeoliella</taxon>
    </lineage>
</organism>
<proteinExistence type="inferred from homology"/>
<sequence>MPDLATPVDKSSARVRRMFGEIAPRYDFLNHLLSMNVDRYWRWRTVRKLRPQPTAGPILDVCTGTGDLAFAFDRASGKQVPIVATDFCHEMLELGESKSQGVDSTSRIDFIEADTQHLPLESDTFQIVSVAFGLRNVADTDQGLAEMVRVCKPGGQVAVLEFTTPRRQPLKAMYGWYFRNVLPRIGQLLMRNNSAAYEYLPESVGEFLQYEALAARMQAAGLSNVRFFPMTFGIATLYVGTKTAKESGVADQGESI</sequence>
<protein>
    <recommendedName>
        <fullName evidence="5">Demethylmenaquinone methyltransferase</fullName>
        <ecNumber evidence="5">2.1.1.163</ecNumber>
    </recommendedName>
</protein>
<comment type="pathway">
    <text evidence="5">Quinol/quinone metabolism; menaquinone biosynthesis; menaquinol from 1,4-dihydroxy-2-naphthoate: step 2/2.</text>
</comment>
<dbReference type="KEGG" id="amuc:Pan181_05960"/>
<evidence type="ECO:0000256" key="1">
    <source>
        <dbReference type="ARBA" id="ARBA00022428"/>
    </source>
</evidence>
<dbReference type="InterPro" id="IPR023576">
    <property type="entry name" value="UbiE/COQ5_MeTrFase_CS"/>
</dbReference>
<dbReference type="InterPro" id="IPR029063">
    <property type="entry name" value="SAM-dependent_MTases_sf"/>
</dbReference>
<evidence type="ECO:0000313" key="7">
    <source>
        <dbReference type="Proteomes" id="UP000315750"/>
    </source>
</evidence>
<keyword evidence="2 5" id="KW-0489">Methyltransferase</keyword>
<keyword evidence="3 5" id="KW-0808">Transferase</keyword>
<dbReference type="NCBIfam" id="TIGR01934">
    <property type="entry name" value="MenG_MenH_UbiE"/>
    <property type="match status" value="1"/>
</dbReference>
<comment type="caution">
    <text evidence="5">Lacks conserved residue(s) required for the propagation of feature annotation.</text>
</comment>
<dbReference type="PROSITE" id="PS01183">
    <property type="entry name" value="UBIE_1"/>
    <property type="match status" value="1"/>
</dbReference>
<accession>A0A518AI68</accession>
<keyword evidence="7" id="KW-1185">Reference proteome</keyword>
<dbReference type="PANTHER" id="PTHR43591:SF24">
    <property type="entry name" value="2-METHOXY-6-POLYPRENYL-1,4-BENZOQUINOL METHYLASE, MITOCHONDRIAL"/>
    <property type="match status" value="1"/>
</dbReference>
<dbReference type="Pfam" id="PF01209">
    <property type="entry name" value="Ubie_methyltran"/>
    <property type="match status" value="1"/>
</dbReference>
<dbReference type="PANTHER" id="PTHR43591">
    <property type="entry name" value="METHYLTRANSFERASE"/>
    <property type="match status" value="1"/>
</dbReference>
<dbReference type="EC" id="2.1.1.163" evidence="5"/>
<comment type="similarity">
    <text evidence="5">Belongs to the class I-like SAM-binding methyltransferase superfamily. MenG/UbiE family.</text>
</comment>
<evidence type="ECO:0000256" key="3">
    <source>
        <dbReference type="ARBA" id="ARBA00022679"/>
    </source>
</evidence>
<gene>
    <name evidence="6" type="primary">ubiE_1</name>
    <name evidence="5" type="synonym">menG</name>
    <name evidence="6" type="ORF">Pan181_05960</name>
</gene>
<dbReference type="GO" id="GO:0043770">
    <property type="term" value="F:demethylmenaquinone methyltransferase activity"/>
    <property type="evidence" value="ECO:0007669"/>
    <property type="project" value="UniProtKB-UniRule"/>
</dbReference>
<dbReference type="UniPathway" id="UPA00079">
    <property type="reaction ID" value="UER00169"/>
</dbReference>
<dbReference type="Gene3D" id="3.40.50.150">
    <property type="entry name" value="Vaccinia Virus protein VP39"/>
    <property type="match status" value="1"/>
</dbReference>
<dbReference type="OrthoDB" id="9808140at2"/>
<dbReference type="GO" id="GO:0009234">
    <property type="term" value="P:menaquinone biosynthetic process"/>
    <property type="evidence" value="ECO:0007669"/>
    <property type="project" value="UniProtKB-UniRule"/>
</dbReference>
<feature type="binding site" evidence="5">
    <location>
        <position position="65"/>
    </location>
    <ligand>
        <name>S-adenosyl-L-methionine</name>
        <dbReference type="ChEBI" id="CHEBI:59789"/>
    </ligand>
</feature>
<dbReference type="HAMAP" id="MF_01813">
    <property type="entry name" value="MenG_UbiE_methyltr"/>
    <property type="match status" value="1"/>
</dbReference>
<evidence type="ECO:0000313" key="6">
    <source>
        <dbReference type="EMBL" id="QDU54415.1"/>
    </source>
</evidence>
<evidence type="ECO:0000256" key="5">
    <source>
        <dbReference type="HAMAP-Rule" id="MF_01813"/>
    </source>
</evidence>
<feature type="binding site" evidence="5">
    <location>
        <begin position="114"/>
        <end position="115"/>
    </location>
    <ligand>
        <name>S-adenosyl-L-methionine</name>
        <dbReference type="ChEBI" id="CHEBI:59789"/>
    </ligand>
</feature>
<dbReference type="GO" id="GO:0032259">
    <property type="term" value="P:methylation"/>
    <property type="evidence" value="ECO:0007669"/>
    <property type="project" value="UniProtKB-KW"/>
</dbReference>
<evidence type="ECO:0000256" key="4">
    <source>
        <dbReference type="ARBA" id="ARBA00022691"/>
    </source>
</evidence>
<evidence type="ECO:0000256" key="2">
    <source>
        <dbReference type="ARBA" id="ARBA00022603"/>
    </source>
</evidence>
<dbReference type="CDD" id="cd02440">
    <property type="entry name" value="AdoMet_MTases"/>
    <property type="match status" value="1"/>
</dbReference>
<dbReference type="SUPFAM" id="SSF53335">
    <property type="entry name" value="S-adenosyl-L-methionine-dependent methyltransferases"/>
    <property type="match status" value="1"/>
</dbReference>
<name>A0A518AI68_9BACT</name>
<reference evidence="6 7" key="1">
    <citation type="submission" date="2019-02" db="EMBL/GenBank/DDBJ databases">
        <title>Deep-cultivation of Planctomycetes and their phenomic and genomic characterization uncovers novel biology.</title>
        <authorList>
            <person name="Wiegand S."/>
            <person name="Jogler M."/>
            <person name="Boedeker C."/>
            <person name="Pinto D."/>
            <person name="Vollmers J."/>
            <person name="Rivas-Marin E."/>
            <person name="Kohn T."/>
            <person name="Peeters S.H."/>
            <person name="Heuer A."/>
            <person name="Rast P."/>
            <person name="Oberbeckmann S."/>
            <person name="Bunk B."/>
            <person name="Jeske O."/>
            <person name="Meyerdierks A."/>
            <person name="Storesund J.E."/>
            <person name="Kallscheuer N."/>
            <person name="Luecker S."/>
            <person name="Lage O.M."/>
            <person name="Pohl T."/>
            <person name="Merkel B.J."/>
            <person name="Hornburger P."/>
            <person name="Mueller R.-W."/>
            <person name="Bruemmer F."/>
            <person name="Labrenz M."/>
            <person name="Spormann A.M."/>
            <person name="Op den Camp H."/>
            <person name="Overmann J."/>
            <person name="Amann R."/>
            <person name="Jetten M.S.M."/>
            <person name="Mascher T."/>
            <person name="Medema M.H."/>
            <person name="Devos D.P."/>
            <person name="Kaster A.-K."/>
            <person name="Ovreas L."/>
            <person name="Rohde M."/>
            <person name="Galperin M.Y."/>
            <person name="Jogler C."/>
        </authorList>
    </citation>
    <scope>NUCLEOTIDE SEQUENCE [LARGE SCALE GENOMIC DNA]</scope>
    <source>
        <strain evidence="6 7">Pan181</strain>
    </source>
</reference>